<dbReference type="Proteomes" id="UP001565368">
    <property type="component" value="Unassembled WGS sequence"/>
</dbReference>
<feature type="transmembrane region" description="Helical" evidence="1">
    <location>
        <begin position="12"/>
        <end position="33"/>
    </location>
</feature>
<keyword evidence="1" id="KW-0472">Membrane</keyword>
<comment type="caution">
    <text evidence="2">The sequence shown here is derived from an EMBL/GenBank/DDBJ whole genome shotgun (WGS) entry which is preliminary data.</text>
</comment>
<evidence type="ECO:0000256" key="1">
    <source>
        <dbReference type="SAM" id="Phobius"/>
    </source>
</evidence>
<gene>
    <name evidence="2" type="ORF">Q8F55_008947</name>
</gene>
<reference evidence="2 3" key="1">
    <citation type="submission" date="2023-08" db="EMBL/GenBank/DDBJ databases">
        <title>Annotated Genome Sequence of Vanrija albida AlHP1.</title>
        <authorList>
            <person name="Herzog R."/>
        </authorList>
    </citation>
    <scope>NUCLEOTIDE SEQUENCE [LARGE SCALE GENOMIC DNA]</scope>
    <source>
        <strain evidence="2 3">AlHP1</strain>
    </source>
</reference>
<dbReference type="RefSeq" id="XP_069205264.1">
    <property type="nucleotide sequence ID" value="XM_069357327.1"/>
</dbReference>
<sequence>MYPPHGHAPYSRGLPLLLGAVFAALAFALGILLDSAVVETKTRETPPPGLVAYAAATNATCAHPAVPSLPAGVALEACAWLVAITAIAARVSLSLEEEDTEAKRFARMHRRRLRRAALIAP</sequence>
<keyword evidence="3" id="KW-1185">Reference proteome</keyword>
<dbReference type="EMBL" id="JBBXJM010000007">
    <property type="protein sequence ID" value="KAL1405320.1"/>
    <property type="molecule type" value="Genomic_DNA"/>
</dbReference>
<name>A0ABR3PSH0_9TREE</name>
<keyword evidence="1" id="KW-1133">Transmembrane helix</keyword>
<evidence type="ECO:0000313" key="2">
    <source>
        <dbReference type="EMBL" id="KAL1405320.1"/>
    </source>
</evidence>
<organism evidence="2 3">
    <name type="scientific">Vanrija albida</name>
    <dbReference type="NCBI Taxonomy" id="181172"/>
    <lineage>
        <taxon>Eukaryota</taxon>
        <taxon>Fungi</taxon>
        <taxon>Dikarya</taxon>
        <taxon>Basidiomycota</taxon>
        <taxon>Agaricomycotina</taxon>
        <taxon>Tremellomycetes</taxon>
        <taxon>Trichosporonales</taxon>
        <taxon>Trichosporonaceae</taxon>
        <taxon>Vanrija</taxon>
    </lineage>
</organism>
<proteinExistence type="predicted"/>
<dbReference type="GeneID" id="95989990"/>
<keyword evidence="1" id="KW-0812">Transmembrane</keyword>
<evidence type="ECO:0000313" key="3">
    <source>
        <dbReference type="Proteomes" id="UP001565368"/>
    </source>
</evidence>
<protein>
    <submittedName>
        <fullName evidence="2">Uncharacterized protein</fullName>
    </submittedName>
</protein>
<accession>A0ABR3PSH0</accession>